<dbReference type="Proteomes" id="UP000249646">
    <property type="component" value="Unassembled WGS sequence"/>
</dbReference>
<dbReference type="Pfam" id="PF03382">
    <property type="entry name" value="DUF285"/>
    <property type="match status" value="1"/>
</dbReference>
<organism evidence="2 3">
    <name type="scientific">Metamycoplasma auris</name>
    <dbReference type="NCBI Taxonomy" id="51363"/>
    <lineage>
        <taxon>Bacteria</taxon>
        <taxon>Bacillati</taxon>
        <taxon>Mycoplasmatota</taxon>
        <taxon>Mycoplasmoidales</taxon>
        <taxon>Metamycoplasmataceae</taxon>
        <taxon>Metamycoplasma</taxon>
    </lineage>
</organism>
<dbReference type="NCBIfam" id="TIGR02167">
    <property type="entry name" value="Liste_lipo_26"/>
    <property type="match status" value="2"/>
</dbReference>
<feature type="compositionally biased region" description="Basic and acidic residues" evidence="1">
    <location>
        <begin position="209"/>
        <end position="223"/>
    </location>
</feature>
<reference evidence="2 3" key="1">
    <citation type="submission" date="2018-06" db="EMBL/GenBank/DDBJ databases">
        <title>Genomic Encyclopedia of Archaeal and Bacterial Type Strains, Phase II (KMG-II): from individual species to whole genera.</title>
        <authorList>
            <person name="Goeker M."/>
        </authorList>
    </citation>
    <scope>NUCLEOTIDE SEQUENCE [LARGE SCALE GENOMIC DNA]</scope>
    <source>
        <strain evidence="2 3">ATCC 51348</strain>
    </source>
</reference>
<sequence>MTKNKKLIIGISTASAILVPTIAIPTAILLSKKDKKPITDKNLQDDESSNKNNYMPSEMASIDLDKLFENKELGLIITNDSKPTSKEIIDALKSKYPSIDSSIFESLKLEETSNSKAKFSSNIKEKYLGVLEVSFQIQTKSQYKEETKKELQSLWAKEFKGKLTTTQNFSEILEAVISKSNRKHSKLSLKDEDSKKEFYSIYKERKKQKEEKKEKEEEKEKEQTQPSTFNLQIDGDELQLEIGEISPGKKATKYLDNRGNIKSTYDRNLKDLDSTEILEIGFYHDSRSDEFVITSFPKNVKKLPKKLPTLITSLEGAFRDLESENVDGIDEWDTSNITNMESVFERAKKFSGDISKWKTEKVKSFSNMFSFAEKFNGKLSDWNTNNVENMRAMFYNAKNFNQDISKWKTEKVTDMSWMFNNAQTFNHSINDWNTSKVKNMSRMFENALQFNQELNKWKTESVTDMSYMFYGAVKFNKPIGNWDTKMVESMAQMFHNAKEFNQEIKNWNTDKLTKNYQYYKFAEGSMIHDNENHLPNKLKDKVKKMRVSSSRNSSRSAF</sequence>
<evidence type="ECO:0000256" key="1">
    <source>
        <dbReference type="SAM" id="MobiDB-lite"/>
    </source>
</evidence>
<gene>
    <name evidence="2" type="ORF">BCF89_10184</name>
</gene>
<comment type="caution">
    <text evidence="2">The sequence shown here is derived from an EMBL/GenBank/DDBJ whole genome shotgun (WGS) entry which is preliminary data.</text>
</comment>
<proteinExistence type="predicted"/>
<accession>A0A2W7G4Q1</accession>
<keyword evidence="3" id="KW-1185">Reference proteome</keyword>
<dbReference type="RefSeq" id="WP_111518008.1">
    <property type="nucleotide sequence ID" value="NZ_QKUB01000001.1"/>
</dbReference>
<name>A0A2W7G4Q1_9BACT</name>
<evidence type="ECO:0000313" key="3">
    <source>
        <dbReference type="Proteomes" id="UP000249646"/>
    </source>
</evidence>
<dbReference type="AlphaFoldDB" id="A0A2W7G4Q1"/>
<dbReference type="InterPro" id="IPR005046">
    <property type="entry name" value="DUF285"/>
</dbReference>
<dbReference type="OrthoDB" id="394601at2"/>
<dbReference type="InterPro" id="IPR011889">
    <property type="entry name" value="Liste_lipo_26"/>
</dbReference>
<protein>
    <submittedName>
        <fullName evidence="2">Surface protein</fullName>
    </submittedName>
</protein>
<evidence type="ECO:0000313" key="2">
    <source>
        <dbReference type="EMBL" id="PZW01562.1"/>
    </source>
</evidence>
<feature type="region of interest" description="Disordered" evidence="1">
    <location>
        <begin position="209"/>
        <end position="228"/>
    </location>
</feature>
<dbReference type="EMBL" id="QKUB01000001">
    <property type="protein sequence ID" value="PZW01562.1"/>
    <property type="molecule type" value="Genomic_DNA"/>
</dbReference>